<organism evidence="1">
    <name type="scientific">Arundo donax</name>
    <name type="common">Giant reed</name>
    <name type="synonym">Donax arundinaceus</name>
    <dbReference type="NCBI Taxonomy" id="35708"/>
    <lineage>
        <taxon>Eukaryota</taxon>
        <taxon>Viridiplantae</taxon>
        <taxon>Streptophyta</taxon>
        <taxon>Embryophyta</taxon>
        <taxon>Tracheophyta</taxon>
        <taxon>Spermatophyta</taxon>
        <taxon>Magnoliopsida</taxon>
        <taxon>Liliopsida</taxon>
        <taxon>Poales</taxon>
        <taxon>Poaceae</taxon>
        <taxon>PACMAD clade</taxon>
        <taxon>Arundinoideae</taxon>
        <taxon>Arundineae</taxon>
        <taxon>Arundo</taxon>
    </lineage>
</organism>
<accession>A0A0A9CV09</accession>
<evidence type="ECO:0000313" key="1">
    <source>
        <dbReference type="EMBL" id="JAD79436.1"/>
    </source>
</evidence>
<dbReference type="AlphaFoldDB" id="A0A0A9CV09"/>
<dbReference type="EMBL" id="GBRH01218459">
    <property type="protein sequence ID" value="JAD79436.1"/>
    <property type="molecule type" value="Transcribed_RNA"/>
</dbReference>
<sequence length="34" mass="3823">MAHLSSNYAASLVLPSATDELTFQDFYDKQSCRL</sequence>
<proteinExistence type="predicted"/>
<protein>
    <submittedName>
        <fullName evidence="1">Uncharacterized protein</fullName>
    </submittedName>
</protein>
<reference evidence="1" key="2">
    <citation type="journal article" date="2015" name="Data Brief">
        <title>Shoot transcriptome of the giant reed, Arundo donax.</title>
        <authorList>
            <person name="Barrero R.A."/>
            <person name="Guerrero F.D."/>
            <person name="Moolhuijzen P."/>
            <person name="Goolsby J.A."/>
            <person name="Tidwell J."/>
            <person name="Bellgard S.E."/>
            <person name="Bellgard M.I."/>
        </authorList>
    </citation>
    <scope>NUCLEOTIDE SEQUENCE</scope>
    <source>
        <tissue evidence="1">Shoot tissue taken approximately 20 cm above the soil surface</tissue>
    </source>
</reference>
<reference evidence="1" key="1">
    <citation type="submission" date="2014-09" db="EMBL/GenBank/DDBJ databases">
        <authorList>
            <person name="Magalhaes I.L.F."/>
            <person name="Oliveira U."/>
            <person name="Santos F.R."/>
            <person name="Vidigal T.H.D.A."/>
            <person name="Brescovit A.D."/>
            <person name="Santos A.J."/>
        </authorList>
    </citation>
    <scope>NUCLEOTIDE SEQUENCE</scope>
    <source>
        <tissue evidence="1">Shoot tissue taken approximately 20 cm above the soil surface</tissue>
    </source>
</reference>
<name>A0A0A9CV09_ARUDO</name>